<name>A0A850PDA2_9PROT</name>
<evidence type="ECO:0000313" key="2">
    <source>
        <dbReference type="Proteomes" id="UP000585665"/>
    </source>
</evidence>
<reference evidence="1 2" key="1">
    <citation type="submission" date="2020-06" db="EMBL/GenBank/DDBJ databases">
        <title>Description of novel acetic acid bacteria.</title>
        <authorList>
            <person name="Sombolestani A."/>
        </authorList>
    </citation>
    <scope>NUCLEOTIDE SEQUENCE [LARGE SCALE GENOMIC DNA]</scope>
    <source>
        <strain evidence="1 2">LMG 27010</strain>
    </source>
</reference>
<keyword evidence="2" id="KW-1185">Reference proteome</keyword>
<dbReference type="EMBL" id="JABXXR010000001">
    <property type="protein sequence ID" value="NVN39001.1"/>
    <property type="molecule type" value="Genomic_DNA"/>
</dbReference>
<evidence type="ECO:0000313" key="1">
    <source>
        <dbReference type="EMBL" id="NVN39001.1"/>
    </source>
</evidence>
<dbReference type="Proteomes" id="UP000585665">
    <property type="component" value="Unassembled WGS sequence"/>
</dbReference>
<proteinExistence type="predicted"/>
<sequence>MTLYRVELRNRVGDILRAADTLAGPNVFCGRTQPVSEEALPALYLWCADDRGESAGPNALSFTRTASVAVKGLVAAGSEENAVAIVDALAEQIELTVLSNVGLIEMVSDIPSIQAQTAVSSSNGTHLAEVRYLFDFRYVETFNPNGVPLKEINGRIATESNADFADMRVTFNSEGNAPCV</sequence>
<comment type="caution">
    <text evidence="1">The sequence shown here is derived from an EMBL/GenBank/DDBJ whole genome shotgun (WGS) entry which is preliminary data.</text>
</comment>
<gene>
    <name evidence="1" type="ORF">HUK82_00275</name>
</gene>
<organism evidence="1 2">
    <name type="scientific">Ameyamaea chiangmaiensis</name>
    <dbReference type="NCBI Taxonomy" id="442969"/>
    <lineage>
        <taxon>Bacteria</taxon>
        <taxon>Pseudomonadati</taxon>
        <taxon>Pseudomonadota</taxon>
        <taxon>Alphaproteobacteria</taxon>
        <taxon>Acetobacterales</taxon>
        <taxon>Acetobacteraceae</taxon>
        <taxon>Ameyamaea</taxon>
    </lineage>
</organism>
<protein>
    <submittedName>
        <fullName evidence="1">Uncharacterized protein</fullName>
    </submittedName>
</protein>
<accession>A0A850PDA2</accession>
<dbReference type="AlphaFoldDB" id="A0A850PDA2"/>
<dbReference type="RefSeq" id="WP_176612025.1">
    <property type="nucleotide sequence ID" value="NZ_JABXXR010000001.1"/>
</dbReference>